<dbReference type="EC" id="5.6.2.3" evidence="1"/>
<protein>
    <recommendedName>
        <fullName evidence="1">ATP-dependent DNA helicase</fullName>
        <ecNumber evidence="1">5.6.2.3</ecNumber>
    </recommendedName>
</protein>
<evidence type="ECO:0000259" key="4">
    <source>
        <dbReference type="Pfam" id="PF21530"/>
    </source>
</evidence>
<dbReference type="Gene3D" id="3.40.50.300">
    <property type="entry name" value="P-loop containing nucleotide triphosphate hydrolases"/>
    <property type="match status" value="1"/>
</dbReference>
<name>A0A8B8F9F8_9HEMI</name>
<reference evidence="6" key="1">
    <citation type="submission" date="2025-08" db="UniProtKB">
        <authorList>
            <consortium name="RefSeq"/>
        </authorList>
    </citation>
    <scope>IDENTIFICATION</scope>
    <source>
        <tissue evidence="6">Whole body</tissue>
    </source>
</reference>
<dbReference type="GO" id="GO:0000723">
    <property type="term" value="P:telomere maintenance"/>
    <property type="evidence" value="ECO:0007669"/>
    <property type="project" value="InterPro"/>
</dbReference>
<evidence type="ECO:0000256" key="1">
    <source>
        <dbReference type="RuleBase" id="RU363044"/>
    </source>
</evidence>
<dbReference type="RefSeq" id="XP_025407012.1">
    <property type="nucleotide sequence ID" value="XM_025551227.1"/>
</dbReference>
<dbReference type="InterPro" id="IPR010285">
    <property type="entry name" value="DNA_helicase_pif1-like_DEAD"/>
</dbReference>
<proteinExistence type="inferred from homology"/>
<dbReference type="Pfam" id="PF21530">
    <property type="entry name" value="Pif1_2B_dom"/>
    <property type="match status" value="1"/>
</dbReference>
<keyword evidence="1" id="KW-0547">Nucleotide-binding</keyword>
<keyword evidence="1" id="KW-0227">DNA damage</keyword>
<comment type="catalytic activity">
    <reaction evidence="1">
        <text>ATP + H2O = ADP + phosphate + H(+)</text>
        <dbReference type="Rhea" id="RHEA:13065"/>
        <dbReference type="ChEBI" id="CHEBI:15377"/>
        <dbReference type="ChEBI" id="CHEBI:15378"/>
        <dbReference type="ChEBI" id="CHEBI:30616"/>
        <dbReference type="ChEBI" id="CHEBI:43474"/>
        <dbReference type="ChEBI" id="CHEBI:456216"/>
        <dbReference type="EC" id="5.6.2.3"/>
    </reaction>
</comment>
<dbReference type="InterPro" id="IPR027417">
    <property type="entry name" value="P-loop_NTPase"/>
</dbReference>
<dbReference type="GO" id="GO:0016787">
    <property type="term" value="F:hydrolase activity"/>
    <property type="evidence" value="ECO:0007669"/>
    <property type="project" value="UniProtKB-KW"/>
</dbReference>
<dbReference type="GeneID" id="112680969"/>
<keyword evidence="1" id="KW-0233">DNA recombination</keyword>
<dbReference type="Pfam" id="PF14214">
    <property type="entry name" value="Helitron_like_N"/>
    <property type="match status" value="1"/>
</dbReference>
<feature type="domain" description="Helitron helicase-like" evidence="3">
    <location>
        <begin position="130"/>
        <end position="214"/>
    </location>
</feature>
<feature type="domain" description="DNA helicase Pif1-like 2B" evidence="4">
    <location>
        <begin position="804"/>
        <end position="845"/>
    </location>
</feature>
<dbReference type="PANTHER" id="PTHR10492:SF57">
    <property type="entry name" value="ATP-DEPENDENT DNA HELICASE"/>
    <property type="match status" value="1"/>
</dbReference>
<dbReference type="PANTHER" id="PTHR10492">
    <property type="match status" value="1"/>
</dbReference>
<comment type="cofactor">
    <cofactor evidence="1">
        <name>Mg(2+)</name>
        <dbReference type="ChEBI" id="CHEBI:18420"/>
    </cofactor>
</comment>
<gene>
    <name evidence="6" type="primary">LOC112680969</name>
</gene>
<keyword evidence="1" id="KW-0234">DNA repair</keyword>
<feature type="domain" description="DNA helicase Pif1-like DEAD-box helicase" evidence="2">
    <location>
        <begin position="600"/>
        <end position="717"/>
    </location>
</feature>
<evidence type="ECO:0000259" key="2">
    <source>
        <dbReference type="Pfam" id="PF05970"/>
    </source>
</evidence>
<dbReference type="GO" id="GO:0006281">
    <property type="term" value="P:DNA repair"/>
    <property type="evidence" value="ECO:0007669"/>
    <property type="project" value="UniProtKB-KW"/>
</dbReference>
<accession>A0A8B8F9F8</accession>
<dbReference type="OrthoDB" id="272985at2759"/>
<dbReference type="InterPro" id="IPR025476">
    <property type="entry name" value="Helitron_helicase-like"/>
</dbReference>
<dbReference type="GO" id="GO:0005524">
    <property type="term" value="F:ATP binding"/>
    <property type="evidence" value="ECO:0007669"/>
    <property type="project" value="UniProtKB-KW"/>
</dbReference>
<evidence type="ECO:0000313" key="5">
    <source>
        <dbReference type="Proteomes" id="UP000694846"/>
    </source>
</evidence>
<sequence>MTSFKEKQILDSTFMLTFKKQGQIYHTAGSLYPVDSSEPKFLQIYFVGDDNSEVELMHKNILNLDPIIAAIDSQEYENIENLNIVIHTERVTNGNHPGCFNAPSVNEVGIVIDGQQFEKRDIILNGHNYIHLQDSINNDIDSKEIGQLVVLPSLFTGGPRYMHERTQDAMTYVRLYGKPDIFLIFTCNPNWSEIKENLFHDQRSQDRHDLIAQWQKRSLPHVHILIWLENKIRPDDIDSLICAEIPDPIQDPILHEIERKNMIHGPCGTFNVNSKCMYNGKCTKKFTTTTIIGEDGYPNYRRRCIKSGGFSVKISCNGVSIDIENQWVVPYNPVLLRLFDAHINIEHCNSIKAIKYICKYINKGSDQATFSVENQSKDEITEYQSGRYISSSEARVYFTTNNVAEKISKPPTTTLTAFFEFCKTDSFAKTLLYHKVPTYYTYNNSKFNRRKRGTPVDGYKGIMRDTTIGRSTCLALGLLEDDKHWDDTMSKANLTKNSSKIQNLFAILISFYLELDFTAYDQNKALISIEDQVLSCVGKSLKDFGLPKPHKDNIKIISHAPGGTGKTFIINLLLAKIRSSGKIAIGVASSGIASTLIHGAKVLIDCVLIVWDECTMAHKSGVESLDRTLRDIRSSDKTMGGITLVFAGDFRQTLPVVPRGTRSDQINVSLKSSTIWLKVKKLSLTVNIRTKLTGDLHAGEFFTLLLKIGSGTVNDKDGYITIVENLVVSTNSLEQLIQNVYQDINNLKNLSSGWLCERVILTTTNNRADSINSLIISGFQALEMNYFSIDTVVDSEESVHFPTEFLNSQTPSGMSPHKISLKVGVPIILLRNLNSPRLCNGTRLRGTSLTKNIIEAEILTGCAKSEKVFLPKIPLYTNDFPVKFRRIQFPIKVCFAMTINKDQEEKDEDIKDKFYEELESVYGTLPLHSINIVVGDVNAKVGKEHMYRPVIEPNSLREIKKIYTNSLGNPLTEEHLIKLTTYLSTVIDRRFRGCIRNVRTYRGADADSDHYLVYAKFNLRLATKWNLEKKETYNKEGHIKIK</sequence>
<dbReference type="InterPro" id="IPR049163">
    <property type="entry name" value="Pif1-like_2B_dom"/>
</dbReference>
<dbReference type="GO" id="GO:0006310">
    <property type="term" value="P:DNA recombination"/>
    <property type="evidence" value="ECO:0007669"/>
    <property type="project" value="UniProtKB-KW"/>
</dbReference>
<dbReference type="GO" id="GO:0043139">
    <property type="term" value="F:5'-3' DNA helicase activity"/>
    <property type="evidence" value="ECO:0007669"/>
    <property type="project" value="UniProtKB-EC"/>
</dbReference>
<keyword evidence="1" id="KW-0067">ATP-binding</keyword>
<evidence type="ECO:0000259" key="3">
    <source>
        <dbReference type="Pfam" id="PF14214"/>
    </source>
</evidence>
<keyword evidence="5" id="KW-1185">Reference proteome</keyword>
<comment type="similarity">
    <text evidence="1">Belongs to the helicase family.</text>
</comment>
<dbReference type="SUPFAM" id="SSF52540">
    <property type="entry name" value="P-loop containing nucleoside triphosphate hydrolases"/>
    <property type="match status" value="2"/>
</dbReference>
<keyword evidence="1" id="KW-0347">Helicase</keyword>
<evidence type="ECO:0000313" key="6">
    <source>
        <dbReference type="RefSeq" id="XP_025407012.1"/>
    </source>
</evidence>
<organism evidence="5 6">
    <name type="scientific">Sipha flava</name>
    <name type="common">yellow sugarcane aphid</name>
    <dbReference type="NCBI Taxonomy" id="143950"/>
    <lineage>
        <taxon>Eukaryota</taxon>
        <taxon>Metazoa</taxon>
        <taxon>Ecdysozoa</taxon>
        <taxon>Arthropoda</taxon>
        <taxon>Hexapoda</taxon>
        <taxon>Insecta</taxon>
        <taxon>Pterygota</taxon>
        <taxon>Neoptera</taxon>
        <taxon>Paraneoptera</taxon>
        <taxon>Hemiptera</taxon>
        <taxon>Sternorrhyncha</taxon>
        <taxon>Aphidomorpha</taxon>
        <taxon>Aphidoidea</taxon>
        <taxon>Aphididae</taxon>
        <taxon>Sipha</taxon>
    </lineage>
</organism>
<dbReference type="Proteomes" id="UP000694846">
    <property type="component" value="Unplaced"/>
</dbReference>
<keyword evidence="1" id="KW-0378">Hydrolase</keyword>
<dbReference type="AlphaFoldDB" id="A0A8B8F9F8"/>
<dbReference type="Pfam" id="PF05970">
    <property type="entry name" value="PIF1"/>
    <property type="match status" value="1"/>
</dbReference>